<evidence type="ECO:0000313" key="5">
    <source>
        <dbReference type="Proteomes" id="UP001304650"/>
    </source>
</evidence>
<protein>
    <submittedName>
        <fullName evidence="4">Spore germination protein</fullName>
    </submittedName>
</protein>
<keyword evidence="3" id="KW-0812">Transmembrane</keyword>
<keyword evidence="2 3" id="KW-0472">Membrane</keyword>
<dbReference type="GO" id="GO:0009847">
    <property type="term" value="P:spore germination"/>
    <property type="evidence" value="ECO:0007669"/>
    <property type="project" value="InterPro"/>
</dbReference>
<proteinExistence type="inferred from homology"/>
<dbReference type="InterPro" id="IPR050768">
    <property type="entry name" value="UPF0353/GerABKA_families"/>
</dbReference>
<dbReference type="Proteomes" id="UP001304650">
    <property type="component" value="Chromosome"/>
</dbReference>
<dbReference type="RefSeq" id="WP_314799590.1">
    <property type="nucleotide sequence ID" value="NZ_CP130319.1"/>
</dbReference>
<accession>A0AA96LPB4</accession>
<dbReference type="PIRSF" id="PIRSF005690">
    <property type="entry name" value="GerBA"/>
    <property type="match status" value="1"/>
</dbReference>
<sequence length="502" mass="55796">MAIWDRLLFSFSRRAEKGLRQFELPSSLETAKSDEPVSLAHIMEQFEDCIDVFQRSIPSAGIDIVYIPHLIDPMRFTKEIVDPLSKAQDAQDVRDVLAQSNFWHASDSKKVVKGILSGKAAIFHEGNVYLVIVYGPKSRGVEQSETESVITGPHDSFTESANTNLSLVRRRVKSSHLKVVKLEVGEITKTIVYVLYIKDIVNMELVDEFVRRITNIEIDAVYDGNMFTQYIDDFPNSLFPQFLITERPDTAVSKLVSGRILAIVDGSPTVVSGPTGFFDFFSSADDYYQRWSIGTATRVLRFIAFVITISFTAIYVAVTTYHYEMIPEALILTLRESRSKVPFPPVIEAMLMEVTIELLREAGARLPTKIGQTIGIVGGIVIGQAAVQAGLTSNILIIAVASSAISSFVIPSYVMSASIRLIRFGLIVLAGIWGNFGLMLGIGFIVVHLCGLTSLGTSYLSPFAPTKWSDWKDVFIRGPFSILTSRPNQVRTNNEEKAKMRK</sequence>
<feature type="transmembrane region" description="Helical" evidence="3">
    <location>
        <begin position="395"/>
        <end position="414"/>
    </location>
</feature>
<dbReference type="PANTHER" id="PTHR22550">
    <property type="entry name" value="SPORE GERMINATION PROTEIN"/>
    <property type="match status" value="1"/>
</dbReference>
<evidence type="ECO:0000256" key="3">
    <source>
        <dbReference type="SAM" id="Phobius"/>
    </source>
</evidence>
<organism evidence="4 5">
    <name type="scientific">Paenibacillus roseopurpureus</name>
    <dbReference type="NCBI Taxonomy" id="2918901"/>
    <lineage>
        <taxon>Bacteria</taxon>
        <taxon>Bacillati</taxon>
        <taxon>Bacillota</taxon>
        <taxon>Bacilli</taxon>
        <taxon>Bacillales</taxon>
        <taxon>Paenibacillaceae</taxon>
        <taxon>Paenibacillus</taxon>
    </lineage>
</organism>
<dbReference type="InterPro" id="IPR004995">
    <property type="entry name" value="Spore_Ger"/>
</dbReference>
<keyword evidence="5" id="KW-1185">Reference proteome</keyword>
<dbReference type="GO" id="GO:0016020">
    <property type="term" value="C:membrane"/>
    <property type="evidence" value="ECO:0007669"/>
    <property type="project" value="InterPro"/>
</dbReference>
<dbReference type="AlphaFoldDB" id="A0AA96LPB4"/>
<dbReference type="PANTHER" id="PTHR22550:SF5">
    <property type="entry name" value="LEUCINE ZIPPER PROTEIN 4"/>
    <property type="match status" value="1"/>
</dbReference>
<evidence type="ECO:0000256" key="1">
    <source>
        <dbReference type="ARBA" id="ARBA00005278"/>
    </source>
</evidence>
<gene>
    <name evidence="4" type="ORF">MJB10_24320</name>
</gene>
<feature type="transmembrane region" description="Helical" evidence="3">
    <location>
        <begin position="299"/>
        <end position="321"/>
    </location>
</feature>
<evidence type="ECO:0000313" key="4">
    <source>
        <dbReference type="EMBL" id="WNR44171.1"/>
    </source>
</evidence>
<dbReference type="Pfam" id="PF03323">
    <property type="entry name" value="GerA"/>
    <property type="match status" value="1"/>
</dbReference>
<name>A0AA96LPB4_9BACL</name>
<keyword evidence="3" id="KW-1133">Transmembrane helix</keyword>
<dbReference type="EMBL" id="CP130319">
    <property type="protein sequence ID" value="WNR44171.1"/>
    <property type="molecule type" value="Genomic_DNA"/>
</dbReference>
<comment type="similarity">
    <text evidence="1">Belongs to the GerABKA family.</text>
</comment>
<evidence type="ECO:0000256" key="2">
    <source>
        <dbReference type="ARBA" id="ARBA00023136"/>
    </source>
</evidence>
<reference evidence="4" key="1">
    <citation type="submission" date="2022-02" db="EMBL/GenBank/DDBJ databases">
        <title>Paenibacillus sp. MBLB1832 Whole Genome Shotgun Sequencing.</title>
        <authorList>
            <person name="Hwang C.Y."/>
            <person name="Cho E.-S."/>
            <person name="Seo M.-J."/>
        </authorList>
    </citation>
    <scope>NUCLEOTIDE SEQUENCE</scope>
    <source>
        <strain evidence="4">MBLB1832</strain>
    </source>
</reference>
<feature type="transmembrane region" description="Helical" evidence="3">
    <location>
        <begin position="426"/>
        <end position="449"/>
    </location>
</feature>
<dbReference type="KEGG" id="proo:MJB10_24320"/>